<dbReference type="InterPro" id="IPR039452">
    <property type="entry name" value="DUF5403"/>
</dbReference>
<organism evidence="1 2">
    <name type="scientific">Arthrobacter russicus</name>
    <dbReference type="NCBI Taxonomy" id="172040"/>
    <lineage>
        <taxon>Bacteria</taxon>
        <taxon>Bacillati</taxon>
        <taxon>Actinomycetota</taxon>
        <taxon>Actinomycetes</taxon>
        <taxon>Micrococcales</taxon>
        <taxon>Micrococcaceae</taxon>
        <taxon>Arthrobacter</taxon>
    </lineage>
</organism>
<evidence type="ECO:0000313" key="1">
    <source>
        <dbReference type="EMBL" id="MDR6270596.1"/>
    </source>
</evidence>
<reference evidence="1 2" key="1">
    <citation type="submission" date="2023-07" db="EMBL/GenBank/DDBJ databases">
        <title>Sequencing the genomes of 1000 actinobacteria strains.</title>
        <authorList>
            <person name="Klenk H.-P."/>
        </authorList>
    </citation>
    <scope>NUCLEOTIDE SEQUENCE [LARGE SCALE GENOMIC DNA]</scope>
    <source>
        <strain evidence="1 2">DSM 14555</strain>
    </source>
</reference>
<proteinExistence type="predicted"/>
<dbReference type="Proteomes" id="UP001185069">
    <property type="component" value="Unassembled WGS sequence"/>
</dbReference>
<protein>
    <submittedName>
        <fullName evidence="1">Uncharacterized protein</fullName>
    </submittedName>
</protein>
<comment type="caution">
    <text evidence="1">The sequence shown here is derived from an EMBL/GenBank/DDBJ whole genome shotgun (WGS) entry which is preliminary data.</text>
</comment>
<accession>A0ABU1JDT2</accession>
<dbReference type="EMBL" id="JAVDQF010000001">
    <property type="protein sequence ID" value="MDR6270596.1"/>
    <property type="molecule type" value="Genomic_DNA"/>
</dbReference>
<gene>
    <name evidence="1" type="ORF">JOE69_002834</name>
</gene>
<keyword evidence="2" id="KW-1185">Reference proteome</keyword>
<evidence type="ECO:0000313" key="2">
    <source>
        <dbReference type="Proteomes" id="UP001185069"/>
    </source>
</evidence>
<name>A0ABU1JDT2_9MICC</name>
<dbReference type="Pfam" id="PF17395">
    <property type="entry name" value="DUF5403"/>
    <property type="match status" value="1"/>
</dbReference>
<sequence length="100" mass="10713">MPELQPSLDAAALKVLALVTAQAGQHAKTGDYVRGLKIENVRGKKGVRDRLVVATDPNSISIELGHLTRPLGEGVAGPRRWVPGLRIMGTALTRLPKADR</sequence>